<reference evidence="6" key="3">
    <citation type="submission" date="2019-06" db="EMBL/GenBank/DDBJ databases">
        <authorList>
            <person name="Bisanz J.E."/>
            <person name="Turnbaugh P.J."/>
        </authorList>
    </citation>
    <scope>NUCLEOTIDE SEQUENCE</scope>
    <source>
        <strain evidence="6">SECO-MT75m2</strain>
    </source>
</reference>
<evidence type="ECO:0000313" key="7">
    <source>
        <dbReference type="Proteomes" id="UP000253752"/>
    </source>
</evidence>
<evidence type="ECO:0000313" key="11">
    <source>
        <dbReference type="Proteomes" id="UP000312594"/>
    </source>
</evidence>
<dbReference type="Proteomes" id="UP000436429">
    <property type="component" value="Unassembled WGS sequence"/>
</dbReference>
<dbReference type="EMBL" id="PPTU01000023">
    <property type="protein sequence ID" value="RDB68160.1"/>
    <property type="molecule type" value="Genomic_DNA"/>
</dbReference>
<protein>
    <submittedName>
        <fullName evidence="1 4">Transcriptional regulator</fullName>
    </submittedName>
</protein>
<dbReference type="InterPro" id="IPR036390">
    <property type="entry name" value="WH_DNA-bd_sf"/>
</dbReference>
<dbReference type="SUPFAM" id="SSF46785">
    <property type="entry name" value="Winged helix' DNA-binding domain"/>
    <property type="match status" value="1"/>
</dbReference>
<dbReference type="Pfam" id="PF02082">
    <property type="entry name" value="Rrf2"/>
    <property type="match status" value="1"/>
</dbReference>
<reference evidence="1 12" key="4">
    <citation type="submission" date="2019-11" db="EMBL/GenBank/DDBJ databases">
        <title>Whole genome shotgun sequencing (WGS) data from Adlercreutzia equolifaciens ResAG-91, Eggerthella lenta MRI-F36, MRI-F37, MRI-F40, ResAG-49, ResAG-88, ResAG-121, ResAG-145, and Gordonibacter sp. ResAG-5, ResAG-26, ResAG-43, ResAG-50, ResAG-59.</title>
        <authorList>
            <person name="Stoll D.A."/>
            <person name="Danylec N."/>
            <person name="Franz C.M.A.P."/>
            <person name="Huch M."/>
        </authorList>
    </citation>
    <scope>NUCLEOTIDE SEQUENCE [LARGE SCALE GENOMIC DNA]</scope>
    <source>
        <strain evidence="1 12">ResAG-88</strain>
    </source>
</reference>
<dbReference type="RefSeq" id="WP_009305145.1">
    <property type="nucleotide sequence ID" value="NZ_AP025575.1"/>
</dbReference>
<reference evidence="7 8" key="2">
    <citation type="journal article" date="2018" name="Elife">
        <title>Discovery and characterization of a prevalent human gut bacterial enzyme sufficient for the inactivation of a family of plant toxins.</title>
        <authorList>
            <person name="Koppel N."/>
            <person name="Bisanz J.E."/>
            <person name="Pandelia M.E."/>
            <person name="Turnbaugh P.J."/>
            <person name="Balskus E.P."/>
        </authorList>
    </citation>
    <scope>NUCLEOTIDE SEQUENCE [LARGE SCALE GENOMIC DNA]</scope>
    <source>
        <strain evidence="5 9">16A</strain>
        <strain evidence="4 8">FAA1-1-60AUCSF</strain>
        <strain evidence="3 7">MR1 #12</strain>
        <strain evidence="2 10">W1 BHI 6</strain>
    </source>
</reference>
<evidence type="ECO:0000313" key="3">
    <source>
        <dbReference type="EMBL" id="RDB75750.1"/>
    </source>
</evidence>
<evidence type="ECO:0000313" key="10">
    <source>
        <dbReference type="Proteomes" id="UP000253970"/>
    </source>
</evidence>
<dbReference type="GO" id="GO:0003700">
    <property type="term" value="F:DNA-binding transcription factor activity"/>
    <property type="evidence" value="ECO:0007669"/>
    <property type="project" value="TreeGrafter"/>
</dbReference>
<dbReference type="PANTHER" id="PTHR33221">
    <property type="entry name" value="WINGED HELIX-TURN-HELIX TRANSCRIPTIONAL REGULATOR, RRF2 FAMILY"/>
    <property type="match status" value="1"/>
</dbReference>
<sequence length="154" mass="16548">MNSDFIVAVHALVYLNHKADIVSSEALAKNICTNAARVRKVMAPLKRAGFVTTREGNVGGYRFAGDASAVDLHMVADALNIRFVQSGWHSGDMDMKCLVASGMAGIMDDIFLDLDERCRERLAQISIADIDDRIFGSDGVVPFDGRPASSGAEG</sequence>
<dbReference type="EMBL" id="PPTY01000052">
    <property type="protein sequence ID" value="RDB80935.1"/>
    <property type="molecule type" value="Genomic_DNA"/>
</dbReference>
<dbReference type="EMBL" id="VEVP01000041">
    <property type="protein sequence ID" value="TNU88826.1"/>
    <property type="molecule type" value="Genomic_DNA"/>
</dbReference>
<dbReference type="Proteomes" id="UP000253857">
    <property type="component" value="Unassembled WGS sequence"/>
</dbReference>
<dbReference type="Proteomes" id="UP000253970">
    <property type="component" value="Unassembled WGS sequence"/>
</dbReference>
<evidence type="ECO:0000313" key="5">
    <source>
        <dbReference type="EMBL" id="RDC34885.1"/>
    </source>
</evidence>
<organism evidence="4 8">
    <name type="scientific">Eggerthella lenta</name>
    <name type="common">Eubacterium lentum</name>
    <dbReference type="NCBI Taxonomy" id="84112"/>
    <lineage>
        <taxon>Bacteria</taxon>
        <taxon>Bacillati</taxon>
        <taxon>Actinomycetota</taxon>
        <taxon>Coriobacteriia</taxon>
        <taxon>Eggerthellales</taxon>
        <taxon>Eggerthellaceae</taxon>
        <taxon>Eggerthella</taxon>
    </lineage>
</organism>
<reference evidence="6 11" key="1">
    <citation type="journal article" date="2005" name="Appl. Environ. Microbiol.">
        <title>Intestinal bacterial communities that produce active estrogen-like compounds enterodiol and enterolactone in humans.</title>
        <authorList>
            <person name="Clavel T."/>
            <person name="Henderson G."/>
            <person name="Alpert C.A."/>
            <person name="Philippe C."/>
            <person name="Rigottier-Gois L."/>
            <person name="Dore J."/>
            <person name="Blaut M."/>
        </authorList>
    </citation>
    <scope>NUCLEOTIDE SEQUENCE [LARGE SCALE GENOMIC DNA]</scope>
    <source>
        <strain evidence="6 11">SECO-MT75m2</strain>
    </source>
</reference>
<proteinExistence type="predicted"/>
<evidence type="ECO:0000313" key="9">
    <source>
        <dbReference type="Proteomes" id="UP000253915"/>
    </source>
</evidence>
<dbReference type="Proteomes" id="UP000253752">
    <property type="component" value="Unassembled WGS sequence"/>
</dbReference>
<gene>
    <name evidence="5" type="ORF">C1853_13620</name>
    <name evidence="4" type="ORF">C1871_15090</name>
    <name evidence="3" type="ORF">C1872_13685</name>
    <name evidence="2" type="ORF">C1875_12205</name>
    <name evidence="6" type="ORF">FIC87_13195</name>
    <name evidence="1" type="ORF">GO726_13665</name>
</gene>
<dbReference type="Proteomes" id="UP000253915">
    <property type="component" value="Unassembled WGS sequence"/>
</dbReference>
<dbReference type="Proteomes" id="UP000312594">
    <property type="component" value="Unassembled WGS sequence"/>
</dbReference>
<dbReference type="PROSITE" id="PS51197">
    <property type="entry name" value="HTH_RRF2_2"/>
    <property type="match status" value="1"/>
</dbReference>
<evidence type="ECO:0000313" key="8">
    <source>
        <dbReference type="Proteomes" id="UP000253857"/>
    </source>
</evidence>
<evidence type="ECO:0000313" key="4">
    <source>
        <dbReference type="EMBL" id="RDB80935.1"/>
    </source>
</evidence>
<dbReference type="EMBL" id="PPUQ01000026">
    <property type="protein sequence ID" value="RDC34885.1"/>
    <property type="molecule type" value="Genomic_DNA"/>
</dbReference>
<accession>A0A369NGV9</accession>
<evidence type="ECO:0000313" key="1">
    <source>
        <dbReference type="EMBL" id="MVN34204.1"/>
    </source>
</evidence>
<evidence type="ECO:0000313" key="12">
    <source>
        <dbReference type="Proteomes" id="UP000436429"/>
    </source>
</evidence>
<evidence type="ECO:0000313" key="2">
    <source>
        <dbReference type="EMBL" id="RDB68160.1"/>
    </source>
</evidence>
<dbReference type="Gene3D" id="1.10.10.10">
    <property type="entry name" value="Winged helix-like DNA-binding domain superfamily/Winged helix DNA-binding domain"/>
    <property type="match status" value="1"/>
</dbReference>
<name>A0A369NGV9_EGGLN</name>
<dbReference type="EMBL" id="WPOM01000042">
    <property type="protein sequence ID" value="MVN34204.1"/>
    <property type="molecule type" value="Genomic_DNA"/>
</dbReference>
<dbReference type="GeneID" id="69510094"/>
<dbReference type="AlphaFoldDB" id="A0A369NGV9"/>
<dbReference type="EMBL" id="PPTX01000026">
    <property type="protein sequence ID" value="RDB75750.1"/>
    <property type="molecule type" value="Genomic_DNA"/>
</dbReference>
<dbReference type="InterPro" id="IPR036388">
    <property type="entry name" value="WH-like_DNA-bd_sf"/>
</dbReference>
<comment type="caution">
    <text evidence="4">The sequence shown here is derived from an EMBL/GenBank/DDBJ whole genome shotgun (WGS) entry which is preliminary data.</text>
</comment>
<dbReference type="InterPro" id="IPR000944">
    <property type="entry name" value="Tscrpt_reg_Rrf2"/>
</dbReference>
<dbReference type="PANTHER" id="PTHR33221:SF15">
    <property type="entry name" value="HTH-TYPE TRANSCRIPTIONAL REGULATOR YWGB-RELATED"/>
    <property type="match status" value="1"/>
</dbReference>
<dbReference type="GO" id="GO:0005829">
    <property type="term" value="C:cytosol"/>
    <property type="evidence" value="ECO:0007669"/>
    <property type="project" value="TreeGrafter"/>
</dbReference>
<evidence type="ECO:0000313" key="6">
    <source>
        <dbReference type="EMBL" id="TNU88826.1"/>
    </source>
</evidence>